<dbReference type="Proteomes" id="UP000201169">
    <property type="component" value="Chromosome"/>
</dbReference>
<dbReference type="AlphaFoldDB" id="A0A222MV41"/>
<evidence type="ECO:0000256" key="13">
    <source>
        <dbReference type="PIRSR" id="PIRSR006621-1"/>
    </source>
</evidence>
<dbReference type="RefSeq" id="WP_094752782.1">
    <property type="nucleotide sequence ID" value="NZ_CP022347.1"/>
</dbReference>
<gene>
    <name evidence="16" type="primary">dusB</name>
    <name evidence="16" type="ORF">CAV_0141</name>
</gene>
<dbReference type="PIRSF" id="PIRSF006621">
    <property type="entry name" value="Dus"/>
    <property type="match status" value="1"/>
</dbReference>
<feature type="binding site" evidence="14">
    <location>
        <begin position="13"/>
        <end position="15"/>
    </location>
    <ligand>
        <name>FMN</name>
        <dbReference type="ChEBI" id="CHEBI:58210"/>
    </ligand>
</feature>
<dbReference type="GO" id="GO:0000049">
    <property type="term" value="F:tRNA binding"/>
    <property type="evidence" value="ECO:0007669"/>
    <property type="project" value="UniProtKB-KW"/>
</dbReference>
<evidence type="ECO:0000256" key="6">
    <source>
        <dbReference type="ARBA" id="ARBA00022694"/>
    </source>
</evidence>
<comment type="catalytic activity">
    <reaction evidence="11">
        <text>a 5,6-dihydrouridine in tRNA + NAD(+) = a uridine in tRNA + NADH + H(+)</text>
        <dbReference type="Rhea" id="RHEA:54452"/>
        <dbReference type="Rhea" id="RHEA-COMP:13339"/>
        <dbReference type="Rhea" id="RHEA-COMP:13887"/>
        <dbReference type="ChEBI" id="CHEBI:15378"/>
        <dbReference type="ChEBI" id="CHEBI:57540"/>
        <dbReference type="ChEBI" id="CHEBI:57945"/>
        <dbReference type="ChEBI" id="CHEBI:65315"/>
        <dbReference type="ChEBI" id="CHEBI:74443"/>
    </reaction>
</comment>
<dbReference type="GO" id="GO:0017150">
    <property type="term" value="F:tRNA dihydrouridine synthase activity"/>
    <property type="evidence" value="ECO:0007669"/>
    <property type="project" value="InterPro"/>
</dbReference>
<protein>
    <recommendedName>
        <fullName evidence="12">tRNA-dihydrouridine synthase</fullName>
        <ecNumber evidence="12">1.3.1.-</ecNumber>
    </recommendedName>
</protein>
<dbReference type="Gene3D" id="3.20.20.70">
    <property type="entry name" value="Aldolase class I"/>
    <property type="match status" value="1"/>
</dbReference>
<accession>A0A222MV41</accession>
<evidence type="ECO:0000256" key="12">
    <source>
        <dbReference type="PIRNR" id="PIRNR006621"/>
    </source>
</evidence>
<dbReference type="PANTHER" id="PTHR45846">
    <property type="entry name" value="TRNA-DIHYDROURIDINE(47) SYNTHASE [NAD(P)(+)]-LIKE"/>
    <property type="match status" value="1"/>
</dbReference>
<keyword evidence="9 12" id="KW-0560">Oxidoreductase</keyword>
<dbReference type="PANTHER" id="PTHR45846:SF1">
    <property type="entry name" value="TRNA-DIHYDROURIDINE(47) SYNTHASE [NAD(P)(+)]-LIKE"/>
    <property type="match status" value="1"/>
</dbReference>
<keyword evidence="7" id="KW-0521">NADP</keyword>
<dbReference type="InterPro" id="IPR001269">
    <property type="entry name" value="DUS_fam"/>
</dbReference>
<keyword evidence="3" id="KW-0820">tRNA-binding</keyword>
<feature type="binding site" evidence="14">
    <location>
        <position position="67"/>
    </location>
    <ligand>
        <name>FMN</name>
        <dbReference type="ChEBI" id="CHEBI:58210"/>
    </ligand>
</feature>
<reference evidence="16 17" key="1">
    <citation type="submission" date="2017-07" db="EMBL/GenBank/DDBJ databases">
        <title>Analysis of two Campylobacter avium genomes and identification of a novel hippuricase gene.</title>
        <authorList>
            <person name="Miller W.G."/>
            <person name="Chapman M.H."/>
            <person name="Yee E."/>
            <person name="Revez J."/>
            <person name="Bono J.L."/>
            <person name="Rossi M."/>
        </authorList>
    </citation>
    <scope>NUCLEOTIDE SEQUENCE [LARGE SCALE GENOMIC DNA]</scope>
    <source>
        <strain evidence="16 17">LMG 24591</strain>
    </source>
</reference>
<evidence type="ECO:0000256" key="1">
    <source>
        <dbReference type="ARBA" id="ARBA00001917"/>
    </source>
</evidence>
<dbReference type="EMBL" id="CP022347">
    <property type="protein sequence ID" value="ASQ29813.1"/>
    <property type="molecule type" value="Genomic_DNA"/>
</dbReference>
<dbReference type="InterPro" id="IPR035587">
    <property type="entry name" value="DUS-like_FMN-bd"/>
</dbReference>
<dbReference type="InterPro" id="IPR018517">
    <property type="entry name" value="tRNA_hU_synthase_CS"/>
</dbReference>
<dbReference type="SUPFAM" id="SSF51395">
    <property type="entry name" value="FMN-linked oxidoreductases"/>
    <property type="match status" value="1"/>
</dbReference>
<dbReference type="CDD" id="cd02801">
    <property type="entry name" value="DUS_like_FMN"/>
    <property type="match status" value="1"/>
</dbReference>
<comment type="catalytic activity">
    <reaction evidence="10">
        <text>a 5,6-dihydrouridine in tRNA + NADP(+) = a uridine in tRNA + NADPH + H(+)</text>
        <dbReference type="Rhea" id="RHEA:23624"/>
        <dbReference type="Rhea" id="RHEA-COMP:13339"/>
        <dbReference type="Rhea" id="RHEA-COMP:13887"/>
        <dbReference type="ChEBI" id="CHEBI:15378"/>
        <dbReference type="ChEBI" id="CHEBI:57783"/>
        <dbReference type="ChEBI" id="CHEBI:58349"/>
        <dbReference type="ChEBI" id="CHEBI:65315"/>
        <dbReference type="ChEBI" id="CHEBI:74443"/>
    </reaction>
</comment>
<dbReference type="Pfam" id="PF01207">
    <property type="entry name" value="Dus"/>
    <property type="match status" value="1"/>
</dbReference>
<evidence type="ECO:0000259" key="15">
    <source>
        <dbReference type="Pfam" id="PF01207"/>
    </source>
</evidence>
<comment type="function">
    <text evidence="2 12">Catalyzes the synthesis of 5,6-dihydrouridine (D), a modified base found in the D-loop of most tRNAs, via the reduction of the C5-C6 double bond in target uridines.</text>
</comment>
<feature type="binding site" evidence="14">
    <location>
        <position position="166"/>
    </location>
    <ligand>
        <name>FMN</name>
        <dbReference type="ChEBI" id="CHEBI:58210"/>
    </ligand>
</feature>
<evidence type="ECO:0000313" key="16">
    <source>
        <dbReference type="EMBL" id="ASQ29813.1"/>
    </source>
</evidence>
<dbReference type="PROSITE" id="PS01136">
    <property type="entry name" value="UPF0034"/>
    <property type="match status" value="1"/>
</dbReference>
<evidence type="ECO:0000256" key="14">
    <source>
        <dbReference type="PIRSR" id="PIRSR006621-2"/>
    </source>
</evidence>
<keyword evidence="4 12" id="KW-0285">Flavoprotein</keyword>
<evidence type="ECO:0000256" key="2">
    <source>
        <dbReference type="ARBA" id="ARBA00002790"/>
    </source>
</evidence>
<feature type="binding site" evidence="14">
    <location>
        <position position="138"/>
    </location>
    <ligand>
        <name>FMN</name>
        <dbReference type="ChEBI" id="CHEBI:58210"/>
    </ligand>
</feature>
<evidence type="ECO:0000256" key="11">
    <source>
        <dbReference type="ARBA" id="ARBA00048802"/>
    </source>
</evidence>
<dbReference type="OrthoDB" id="9764501at2"/>
<evidence type="ECO:0000256" key="10">
    <source>
        <dbReference type="ARBA" id="ARBA00048205"/>
    </source>
</evidence>
<comment type="similarity">
    <text evidence="12">Belongs to the dus family.</text>
</comment>
<dbReference type="InterPro" id="IPR013785">
    <property type="entry name" value="Aldolase_TIM"/>
</dbReference>
<evidence type="ECO:0000256" key="8">
    <source>
        <dbReference type="ARBA" id="ARBA00022884"/>
    </source>
</evidence>
<evidence type="ECO:0000256" key="3">
    <source>
        <dbReference type="ARBA" id="ARBA00022555"/>
    </source>
</evidence>
<dbReference type="EC" id="1.3.1.-" evidence="12"/>
<dbReference type="GO" id="GO:0050660">
    <property type="term" value="F:flavin adenine dinucleotide binding"/>
    <property type="evidence" value="ECO:0007669"/>
    <property type="project" value="InterPro"/>
</dbReference>
<comment type="cofactor">
    <cofactor evidence="1 12 14">
        <name>FMN</name>
        <dbReference type="ChEBI" id="CHEBI:58210"/>
    </cofactor>
</comment>
<organism evidence="16 17">
    <name type="scientific">Campylobacter avium LMG 24591</name>
    <dbReference type="NCBI Taxonomy" id="522484"/>
    <lineage>
        <taxon>Bacteria</taxon>
        <taxon>Pseudomonadati</taxon>
        <taxon>Campylobacterota</taxon>
        <taxon>Epsilonproteobacteria</taxon>
        <taxon>Campylobacterales</taxon>
        <taxon>Campylobacteraceae</taxon>
        <taxon>Campylobacter</taxon>
    </lineage>
</organism>
<dbReference type="KEGG" id="cavi:CAV_0141"/>
<dbReference type="InterPro" id="IPR024036">
    <property type="entry name" value="tRNA-dHydroUridine_Synthase_C"/>
</dbReference>
<dbReference type="Gene3D" id="1.10.1200.80">
    <property type="entry name" value="Putative flavin oxidoreducatase, domain 2"/>
    <property type="match status" value="1"/>
</dbReference>
<evidence type="ECO:0000313" key="17">
    <source>
        <dbReference type="Proteomes" id="UP000201169"/>
    </source>
</evidence>
<evidence type="ECO:0000256" key="4">
    <source>
        <dbReference type="ARBA" id="ARBA00022630"/>
    </source>
</evidence>
<keyword evidence="5 12" id="KW-0288">FMN</keyword>
<feature type="active site" description="Proton donor" evidence="13">
    <location>
        <position position="98"/>
    </location>
</feature>
<keyword evidence="14" id="KW-0547">Nucleotide-binding</keyword>
<feature type="domain" description="DUS-like FMN-binding" evidence="15">
    <location>
        <begin position="11"/>
        <end position="298"/>
    </location>
</feature>
<evidence type="ECO:0000256" key="5">
    <source>
        <dbReference type="ARBA" id="ARBA00022643"/>
    </source>
</evidence>
<evidence type="ECO:0000256" key="9">
    <source>
        <dbReference type="ARBA" id="ARBA00023002"/>
    </source>
</evidence>
<feature type="binding site" evidence="14">
    <location>
        <begin position="220"/>
        <end position="221"/>
    </location>
    <ligand>
        <name>FMN</name>
        <dbReference type="ChEBI" id="CHEBI:58210"/>
    </ligand>
</feature>
<name>A0A222MV41_9BACT</name>
<sequence length="305" mass="34698">MIEFAQKPLFLAPMAGFSDPVFRKIVKKYGVDVTVSEMISSNALVFENKKTLKMLEKDELERPYIVQIAGSDEEVLKKAVLLLNELDFIDGIDFNCGCPVKKVIKQHSGSSLLRDLDKLKACVSLIKTYSKKPLTSVKIRLGFDVENVCEIAKACEESGADFISIHARTAKQMYSGNADYSCIKKAKEALKIPLVANGDIDENNAAYVFEYTKADALMIGRASIGKPWIFYEIKHKKPISKQMKKELILYHFDELIKHYDTHALFVFKKHLHEYSKNELNASAFRTSINQSKDYKEITTLIEEFF</sequence>
<proteinExistence type="inferred from homology"/>
<keyword evidence="6 12" id="KW-0819">tRNA processing</keyword>
<keyword evidence="17" id="KW-1185">Reference proteome</keyword>
<keyword evidence="8" id="KW-0694">RNA-binding</keyword>
<evidence type="ECO:0000256" key="7">
    <source>
        <dbReference type="ARBA" id="ARBA00022857"/>
    </source>
</evidence>